<dbReference type="STRING" id="81985.R0HYT7"/>
<dbReference type="Pfam" id="PF07734">
    <property type="entry name" value="FBA_1"/>
    <property type="match status" value="1"/>
</dbReference>
<dbReference type="InterPro" id="IPR006527">
    <property type="entry name" value="F-box-assoc_dom_typ1"/>
</dbReference>
<dbReference type="InterPro" id="IPR011043">
    <property type="entry name" value="Gal_Oxase/kelch_b-propeller"/>
</dbReference>
<organism evidence="2 3">
    <name type="scientific">Capsella rubella</name>
    <dbReference type="NCBI Taxonomy" id="81985"/>
    <lineage>
        <taxon>Eukaryota</taxon>
        <taxon>Viridiplantae</taxon>
        <taxon>Streptophyta</taxon>
        <taxon>Embryophyta</taxon>
        <taxon>Tracheophyta</taxon>
        <taxon>Spermatophyta</taxon>
        <taxon>Magnoliopsida</taxon>
        <taxon>eudicotyledons</taxon>
        <taxon>Gunneridae</taxon>
        <taxon>Pentapetalae</taxon>
        <taxon>rosids</taxon>
        <taxon>malvids</taxon>
        <taxon>Brassicales</taxon>
        <taxon>Brassicaceae</taxon>
        <taxon>Camelineae</taxon>
        <taxon>Capsella</taxon>
    </lineage>
</organism>
<dbReference type="InterPro" id="IPR001810">
    <property type="entry name" value="F-box_dom"/>
</dbReference>
<proteinExistence type="predicted"/>
<dbReference type="Pfam" id="PF00646">
    <property type="entry name" value="F-box"/>
    <property type="match status" value="1"/>
</dbReference>
<dbReference type="InterPro" id="IPR017451">
    <property type="entry name" value="F-box-assoc_interact_dom"/>
</dbReference>
<dbReference type="InterPro" id="IPR036047">
    <property type="entry name" value="F-box-like_dom_sf"/>
</dbReference>
<dbReference type="InterPro" id="IPR050796">
    <property type="entry name" value="SCF_F-box_component"/>
</dbReference>
<evidence type="ECO:0000259" key="1">
    <source>
        <dbReference type="PROSITE" id="PS50181"/>
    </source>
</evidence>
<sequence length="389" mass="44842">MIPHLPHDLESEILSRVPAKSLPKWKTTCKRWYELFRDPRFVKKNFGNAAAREMIVLMNSGVSSIRVDLRAIDDEVDPNMEVSGKLSWQKDSKQVKLSQIFHCDGLILCFTKRNTRLVVWNPCTGQTRWIKPRTRFKSDDVFAIGYEDSNSCSGSFKILRFCYDNNAKDQELLRFAEIEIYEFSSDSWRVLDGMSNPTWGLCAGGVSVKGTTYWVAGDIIEPGFFLLSFDFTTETFGRLPLPYQSDNPEDTFAISVVGDDKIAVLHQNILAFSNEMNIWVTKKIGVAKDLSWSDFVLTVDYDEFCLPFVTNVMSFLLDEENKTAICCSRYGGRTRIYIVKEHKYKEVFKEITQGIVLDWPFLLSYVPSLVNIQKTTPKRRKKRKSREAR</sequence>
<dbReference type="AlphaFoldDB" id="R0HYT7"/>
<dbReference type="NCBIfam" id="TIGR01640">
    <property type="entry name" value="F_box_assoc_1"/>
    <property type="match status" value="1"/>
</dbReference>
<dbReference type="SUPFAM" id="SSF81383">
    <property type="entry name" value="F-box domain"/>
    <property type="match status" value="1"/>
</dbReference>
<feature type="domain" description="F-box" evidence="1">
    <location>
        <begin position="1"/>
        <end position="45"/>
    </location>
</feature>
<protein>
    <recommendedName>
        <fullName evidence="1">F-box domain-containing protein</fullName>
    </recommendedName>
</protein>
<gene>
    <name evidence="2" type="ORF">CARUB_v10013908mg</name>
</gene>
<dbReference type="SUPFAM" id="SSF50965">
    <property type="entry name" value="Galactose oxidase, central domain"/>
    <property type="match status" value="1"/>
</dbReference>
<reference evidence="3" key="1">
    <citation type="journal article" date="2013" name="Nat. Genet.">
        <title>The Capsella rubella genome and the genomic consequences of rapid mating system evolution.</title>
        <authorList>
            <person name="Slotte T."/>
            <person name="Hazzouri K.M."/>
            <person name="Agren J.A."/>
            <person name="Koenig D."/>
            <person name="Maumus F."/>
            <person name="Guo Y.L."/>
            <person name="Steige K."/>
            <person name="Platts A.E."/>
            <person name="Escobar J.S."/>
            <person name="Newman L.K."/>
            <person name="Wang W."/>
            <person name="Mandakova T."/>
            <person name="Vello E."/>
            <person name="Smith L.M."/>
            <person name="Henz S.R."/>
            <person name="Steffen J."/>
            <person name="Takuno S."/>
            <person name="Brandvain Y."/>
            <person name="Coop G."/>
            <person name="Andolfatto P."/>
            <person name="Hu T.T."/>
            <person name="Blanchette M."/>
            <person name="Clark R.M."/>
            <person name="Quesneville H."/>
            <person name="Nordborg M."/>
            <person name="Gaut B.S."/>
            <person name="Lysak M.A."/>
            <person name="Jenkins J."/>
            <person name="Grimwood J."/>
            <person name="Chapman J."/>
            <person name="Prochnik S."/>
            <person name="Shu S."/>
            <person name="Rokhsar D."/>
            <person name="Schmutz J."/>
            <person name="Weigel D."/>
            <person name="Wright S.I."/>
        </authorList>
    </citation>
    <scope>NUCLEOTIDE SEQUENCE [LARGE SCALE GENOMIC DNA]</scope>
    <source>
        <strain evidence="3">cv. Monte Gargano</strain>
    </source>
</reference>
<dbReference type="PANTHER" id="PTHR31672">
    <property type="entry name" value="BNACNNG10540D PROTEIN"/>
    <property type="match status" value="1"/>
</dbReference>
<name>R0HYT7_9BRAS</name>
<dbReference type="OrthoDB" id="1867629at2759"/>
<dbReference type="SMART" id="SM00256">
    <property type="entry name" value="FBOX"/>
    <property type="match status" value="1"/>
</dbReference>
<dbReference type="Gene3D" id="1.20.1280.50">
    <property type="match status" value="1"/>
</dbReference>
<accession>R0HYT7</accession>
<evidence type="ECO:0000313" key="3">
    <source>
        <dbReference type="Proteomes" id="UP000029121"/>
    </source>
</evidence>
<dbReference type="KEGG" id="crb:17891295"/>
<dbReference type="PANTHER" id="PTHR31672:SF13">
    <property type="entry name" value="F-BOX PROTEIN CPR30-LIKE"/>
    <property type="match status" value="1"/>
</dbReference>
<dbReference type="EMBL" id="KB870807">
    <property type="protein sequence ID" value="EOA30765.1"/>
    <property type="molecule type" value="Genomic_DNA"/>
</dbReference>
<dbReference type="Proteomes" id="UP000029121">
    <property type="component" value="Unassembled WGS sequence"/>
</dbReference>
<keyword evidence="3" id="KW-1185">Reference proteome</keyword>
<dbReference type="PROSITE" id="PS50181">
    <property type="entry name" value="FBOX"/>
    <property type="match status" value="1"/>
</dbReference>
<evidence type="ECO:0000313" key="2">
    <source>
        <dbReference type="EMBL" id="EOA30765.1"/>
    </source>
</evidence>